<dbReference type="InterPro" id="IPR010546">
    <property type="entry name" value="DUF1120"/>
</dbReference>
<reference evidence="3 4" key="1">
    <citation type="journal article" date="2017" name="J. Antimicrob. Chemother.">
        <title>Characterization of the population structure, drug resistance mechanisms and plasmids of the community-associated Enterobacter cloacae complex in China.</title>
        <authorList>
            <person name="Zhou K."/>
            <person name="Yu W."/>
            <person name="Cao X."/>
            <person name="Shen P."/>
            <person name="Lu H."/>
            <person name="Luo Q."/>
            <person name="Rossen J.W.A."/>
            <person name="Xiao Y."/>
        </authorList>
    </citation>
    <scope>NUCLEOTIDE SEQUENCE [LARGE SCALE GENOMIC DNA]</scope>
    <source>
        <strain evidence="3">ECC1097</strain>
    </source>
</reference>
<name>A0A2J0PFA3_9ENTR</name>
<reference evidence="2" key="2">
    <citation type="submission" date="2020-08" db="EMBL/GenBank/DDBJ databases">
        <title>Distribution of Beta-Lactamase Producing Gram-Negative Bacterial Isolates in Isabela River of Santo Domingo, Dominican Republic.</title>
        <authorList>
            <person name="Calderon V."/>
            <person name="Del Rosario C."/>
            <person name="Duarte A."/>
            <person name="Bonnelly R."/>
            <person name="Barauna R."/>
            <person name="Ramos R.T."/>
            <person name="Perdomo O.P."/>
            <person name="Rodriguez De Francisco L.E."/>
            <person name="Franco De Los Santos E.F."/>
        </authorList>
    </citation>
    <scope>NUCLEOTIDE SEQUENCE</scope>
    <source>
        <strain evidence="2">INTEC_BI4_1.1</strain>
    </source>
</reference>
<sequence length="227" mass="23542">MKKVLLATALSLCVTSAFAANPTAVLKVKGTLTNAACTPTLSNGGTVDYGTINLGNLSATAVNQLGQKNIDLTINCTAATKVSWNMVDDRKDSNAKLEVENGMFGGDSQTSESQLYGVGKTAGATPVSIGSYSMFVKTDSVVADGATVDPIYQQGSAGVWTKSSNGSTQGDNYRDFTVATVGSLAPLAFETATFPLVTSLAIQDTTTLAITDDTQLDGQVTISLRYL</sequence>
<gene>
    <name evidence="3" type="ORF">B9Q37_17120</name>
    <name evidence="2" type="ORF">H9R40_19100</name>
</gene>
<dbReference type="Proteomes" id="UP000230495">
    <property type="component" value="Unassembled WGS sequence"/>
</dbReference>
<evidence type="ECO:0000313" key="3">
    <source>
        <dbReference type="EMBL" id="PJD71415.1"/>
    </source>
</evidence>
<accession>A0A181DFT0</accession>
<evidence type="ECO:0000256" key="1">
    <source>
        <dbReference type="SAM" id="SignalP"/>
    </source>
</evidence>
<dbReference type="RefSeq" id="WP_023337863.1">
    <property type="nucleotide sequence ID" value="NZ_AP022431.1"/>
</dbReference>
<comment type="caution">
    <text evidence="3">The sequence shown here is derived from an EMBL/GenBank/DDBJ whole genome shotgun (WGS) entry which is preliminary data.</text>
</comment>
<evidence type="ECO:0000313" key="2">
    <source>
        <dbReference type="EMBL" id="MBC6325250.1"/>
    </source>
</evidence>
<dbReference type="EMBL" id="NEEU01000015">
    <property type="protein sequence ID" value="PJD71415.1"/>
    <property type="molecule type" value="Genomic_DNA"/>
</dbReference>
<dbReference type="Proteomes" id="UP000613022">
    <property type="component" value="Unassembled WGS sequence"/>
</dbReference>
<accession>A0A0H0D604</accession>
<keyword evidence="1" id="KW-0732">Signal</keyword>
<protein>
    <submittedName>
        <fullName evidence="2">DUF1120 domain-containing protein</fullName>
    </submittedName>
</protein>
<evidence type="ECO:0000313" key="4">
    <source>
        <dbReference type="Proteomes" id="UP000230495"/>
    </source>
</evidence>
<dbReference type="OrthoDB" id="6572497at2"/>
<feature type="signal peptide" evidence="1">
    <location>
        <begin position="1"/>
        <end position="19"/>
    </location>
</feature>
<accession>A0A2J0PFA3</accession>
<dbReference type="AlphaFoldDB" id="A0A2J0PFA3"/>
<feature type="chain" id="PRO_5042696005" evidence="1">
    <location>
        <begin position="20"/>
        <end position="227"/>
    </location>
</feature>
<accession>A0A0F0YDE6</accession>
<organism evidence="3">
    <name type="scientific">Enterobacter kobei</name>
    <dbReference type="NCBI Taxonomy" id="208224"/>
    <lineage>
        <taxon>Bacteria</taxon>
        <taxon>Pseudomonadati</taxon>
        <taxon>Pseudomonadota</taxon>
        <taxon>Gammaproteobacteria</taxon>
        <taxon>Enterobacterales</taxon>
        <taxon>Enterobacteriaceae</taxon>
        <taxon>Enterobacter</taxon>
        <taxon>Enterobacter cloacae complex</taxon>
    </lineage>
</organism>
<dbReference type="Pfam" id="PF06551">
    <property type="entry name" value="DUF1120"/>
    <property type="match status" value="1"/>
</dbReference>
<proteinExistence type="predicted"/>
<dbReference type="EMBL" id="JACSEP010000110">
    <property type="protein sequence ID" value="MBC6325250.1"/>
    <property type="molecule type" value="Genomic_DNA"/>
</dbReference>